<protein>
    <submittedName>
        <fullName evidence="1">Uncharacterized protein</fullName>
    </submittedName>
</protein>
<proteinExistence type="predicted"/>
<dbReference type="SUPFAM" id="SSF63829">
    <property type="entry name" value="Calcium-dependent phosphotriesterase"/>
    <property type="match status" value="1"/>
</dbReference>
<dbReference type="PANTHER" id="PTHR24104">
    <property type="entry name" value="E3 UBIQUITIN-PROTEIN LIGASE NHLRC1-RELATED"/>
    <property type="match status" value="1"/>
</dbReference>
<evidence type="ECO:0000313" key="2">
    <source>
        <dbReference type="Proteomes" id="UP001165289"/>
    </source>
</evidence>
<dbReference type="GO" id="GO:0043161">
    <property type="term" value="P:proteasome-mediated ubiquitin-dependent protein catabolic process"/>
    <property type="evidence" value="ECO:0007669"/>
    <property type="project" value="TreeGrafter"/>
</dbReference>
<dbReference type="InterPro" id="IPR050952">
    <property type="entry name" value="TRIM-NHL_E3_ligases"/>
</dbReference>
<dbReference type="CDD" id="cd05819">
    <property type="entry name" value="NHL"/>
    <property type="match status" value="1"/>
</dbReference>
<dbReference type="EMBL" id="JAKMXF010000088">
    <property type="protein sequence ID" value="KAI6658461.1"/>
    <property type="molecule type" value="Genomic_DNA"/>
</dbReference>
<sequence length="385" mass="44206">MASRFDNIQTPDPFDEVTKKIEDAFDKLVQLVHSRKISLLTKLSDYRIEFDNLVASRIQTEKELHSMKQQIENVTANELKSMQDKFLSEIEEKLHKLTLSTTSFELDFQINSHIIEQGISKLAVGKRGRRRDELDGPRSIAYEEESGLIFICDMGNALVKIFNSAGEFVSDFGSKELYKPWGILLHGSYIYVTDVRNCSILKYERSNYQLLKRVGNKSSTINEYKYPRQLAKGPDGYLYYAPEDRNNRISVLDTDLILIRYIQHERVVNPVAVKFTKDNMFVLSNESTDRVHLFNMDREYIECIISLEAEKITWFFTIDIIGNILISNYTNGIILVYNSLGVLLHSVGKQGDNKGEFDNLTGICTTRSGRLIIASSNENYGLQIF</sequence>
<dbReference type="GO" id="GO:0008270">
    <property type="term" value="F:zinc ion binding"/>
    <property type="evidence" value="ECO:0007669"/>
    <property type="project" value="UniProtKB-KW"/>
</dbReference>
<dbReference type="GO" id="GO:0061630">
    <property type="term" value="F:ubiquitin protein ligase activity"/>
    <property type="evidence" value="ECO:0007669"/>
    <property type="project" value="TreeGrafter"/>
</dbReference>
<dbReference type="Proteomes" id="UP001165289">
    <property type="component" value="Unassembled WGS sequence"/>
</dbReference>
<comment type="caution">
    <text evidence="1">The sequence shown here is derived from an EMBL/GenBank/DDBJ whole genome shotgun (WGS) entry which is preliminary data.</text>
</comment>
<gene>
    <name evidence="1" type="ORF">LOD99_15261</name>
</gene>
<dbReference type="PANTHER" id="PTHR24104:SF25">
    <property type="entry name" value="PROTEIN LIN-41"/>
    <property type="match status" value="1"/>
</dbReference>
<reference evidence="1 2" key="1">
    <citation type="journal article" date="2023" name="BMC Biol.">
        <title>The compact genome of the sponge Oopsacas minuta (Hexactinellida) is lacking key metazoan core genes.</title>
        <authorList>
            <person name="Santini S."/>
            <person name="Schenkelaars Q."/>
            <person name="Jourda C."/>
            <person name="Duchesne M."/>
            <person name="Belahbib H."/>
            <person name="Rocher C."/>
            <person name="Selva M."/>
            <person name="Riesgo A."/>
            <person name="Vervoort M."/>
            <person name="Leys S.P."/>
            <person name="Kodjabachian L."/>
            <person name="Le Bivic A."/>
            <person name="Borchiellini C."/>
            <person name="Claverie J.M."/>
            <person name="Renard E."/>
        </authorList>
    </citation>
    <scope>NUCLEOTIDE SEQUENCE [LARGE SCALE GENOMIC DNA]</scope>
    <source>
        <strain evidence="1">SPO-2</strain>
    </source>
</reference>
<organism evidence="1 2">
    <name type="scientific">Oopsacas minuta</name>
    <dbReference type="NCBI Taxonomy" id="111878"/>
    <lineage>
        <taxon>Eukaryota</taxon>
        <taxon>Metazoa</taxon>
        <taxon>Porifera</taxon>
        <taxon>Hexactinellida</taxon>
        <taxon>Hexasterophora</taxon>
        <taxon>Lyssacinosida</taxon>
        <taxon>Leucopsacidae</taxon>
        <taxon>Oopsacas</taxon>
    </lineage>
</organism>
<dbReference type="InterPro" id="IPR011042">
    <property type="entry name" value="6-blade_b-propeller_TolB-like"/>
</dbReference>
<keyword evidence="2" id="KW-1185">Reference proteome</keyword>
<accession>A0AAV7KAK7</accession>
<name>A0AAV7KAK7_9METZ</name>
<dbReference type="Gene3D" id="2.120.10.30">
    <property type="entry name" value="TolB, C-terminal domain"/>
    <property type="match status" value="1"/>
</dbReference>
<evidence type="ECO:0000313" key="1">
    <source>
        <dbReference type="EMBL" id="KAI6658461.1"/>
    </source>
</evidence>
<dbReference type="GO" id="GO:0000209">
    <property type="term" value="P:protein polyubiquitination"/>
    <property type="evidence" value="ECO:0007669"/>
    <property type="project" value="TreeGrafter"/>
</dbReference>
<dbReference type="AlphaFoldDB" id="A0AAV7KAK7"/>